<feature type="region of interest" description="Disordered" evidence="1">
    <location>
        <begin position="32"/>
        <end position="72"/>
    </location>
</feature>
<name>A0A7S3EW61_9EUKA</name>
<evidence type="ECO:0000313" key="3">
    <source>
        <dbReference type="EMBL" id="CAE0111488.1"/>
    </source>
</evidence>
<feature type="compositionally biased region" description="Polar residues" evidence="1">
    <location>
        <begin position="52"/>
        <end position="67"/>
    </location>
</feature>
<reference evidence="3" key="1">
    <citation type="submission" date="2021-01" db="EMBL/GenBank/DDBJ databases">
        <authorList>
            <person name="Corre E."/>
            <person name="Pelletier E."/>
            <person name="Niang G."/>
            <person name="Scheremetjew M."/>
            <person name="Finn R."/>
            <person name="Kale V."/>
            <person name="Holt S."/>
            <person name="Cochrane G."/>
            <person name="Meng A."/>
            <person name="Brown T."/>
            <person name="Cohen L."/>
        </authorList>
    </citation>
    <scope>NUCLEOTIDE SEQUENCE</scope>
    <source>
        <strain evidence="3">CCMP281</strain>
    </source>
</reference>
<gene>
    <name evidence="3" type="ORF">HERI1096_LOCUS12148</name>
</gene>
<feature type="region of interest" description="Disordered" evidence="1">
    <location>
        <begin position="170"/>
        <end position="197"/>
    </location>
</feature>
<protein>
    <recommendedName>
        <fullName evidence="2">Probable zinc-binding domain-containing protein</fullName>
    </recommendedName>
</protein>
<proteinExistence type="predicted"/>
<dbReference type="Pfam" id="PF13451">
    <property type="entry name" value="zf_Tbcl"/>
    <property type="match status" value="1"/>
</dbReference>
<evidence type="ECO:0000256" key="1">
    <source>
        <dbReference type="SAM" id="MobiDB-lite"/>
    </source>
</evidence>
<sequence length="197" mass="20756">MPADIQGDAYARLLGGMDEPGTASVRTLQRRALRKRKLRPSTAAPNPVANPENGNSYSSRGMDQNTYRDAGATASGTGAVGLGGSNDIQIHGSGHAAAAQAVGKPHRAAALEALSVTSIDPTLVDIPVCCRDCSTDFIFGPSEQALFLQKGWPIPRSRCEGCTLRRKISKSKKSKPGKHERTLQKAGDGSVHTPVLV</sequence>
<dbReference type="InterPro" id="IPR025306">
    <property type="entry name" value="Zn-bnd_dom_prob"/>
</dbReference>
<accession>A0A7S3EW61</accession>
<evidence type="ECO:0000259" key="2">
    <source>
        <dbReference type="Pfam" id="PF13451"/>
    </source>
</evidence>
<feature type="domain" description="Probable zinc-binding" evidence="2">
    <location>
        <begin position="125"/>
        <end position="168"/>
    </location>
</feature>
<dbReference type="AlphaFoldDB" id="A0A7S3EW61"/>
<dbReference type="EMBL" id="HBHX01021763">
    <property type="protein sequence ID" value="CAE0111488.1"/>
    <property type="molecule type" value="Transcribed_RNA"/>
</dbReference>
<organism evidence="3">
    <name type="scientific">Haptolina ericina</name>
    <dbReference type="NCBI Taxonomy" id="156174"/>
    <lineage>
        <taxon>Eukaryota</taxon>
        <taxon>Haptista</taxon>
        <taxon>Haptophyta</taxon>
        <taxon>Prymnesiophyceae</taxon>
        <taxon>Prymnesiales</taxon>
        <taxon>Prymnesiaceae</taxon>
        <taxon>Haptolina</taxon>
    </lineage>
</organism>